<dbReference type="InterPro" id="IPR016084">
    <property type="entry name" value="Haem_Oase-like_multi-hlx"/>
</dbReference>
<dbReference type="Gene3D" id="1.20.910.10">
    <property type="entry name" value="Heme oxygenase-like"/>
    <property type="match status" value="1"/>
</dbReference>
<name>A0A2L0F0S6_SORCE</name>
<reference evidence="2 3" key="1">
    <citation type="submission" date="2015-09" db="EMBL/GenBank/DDBJ databases">
        <title>Sorangium comparison.</title>
        <authorList>
            <person name="Zaburannyi N."/>
            <person name="Bunk B."/>
            <person name="Overmann J."/>
            <person name="Mueller R."/>
        </authorList>
    </citation>
    <scope>NUCLEOTIDE SEQUENCE [LARGE SCALE GENOMIC DNA]</scope>
    <source>
        <strain evidence="2 3">So ce26</strain>
    </source>
</reference>
<accession>A0A2L0F0S6</accession>
<evidence type="ECO:0000313" key="2">
    <source>
        <dbReference type="EMBL" id="AUX45079.1"/>
    </source>
</evidence>
<protein>
    <submittedName>
        <fullName evidence="2">Uncharacterized protein</fullName>
    </submittedName>
</protein>
<evidence type="ECO:0000256" key="1">
    <source>
        <dbReference type="SAM" id="MobiDB-lite"/>
    </source>
</evidence>
<feature type="compositionally biased region" description="Low complexity" evidence="1">
    <location>
        <begin position="241"/>
        <end position="253"/>
    </location>
</feature>
<proteinExistence type="predicted"/>
<evidence type="ECO:0000313" key="3">
    <source>
        <dbReference type="Proteomes" id="UP000238348"/>
    </source>
</evidence>
<dbReference type="RefSeq" id="WP_104983509.1">
    <property type="nucleotide sequence ID" value="NZ_CP012673.1"/>
</dbReference>
<gene>
    <name evidence="2" type="ORF">SOCE26_065600</name>
</gene>
<dbReference type="EMBL" id="CP012673">
    <property type="protein sequence ID" value="AUX45079.1"/>
    <property type="molecule type" value="Genomic_DNA"/>
</dbReference>
<sequence length="264" mass="29814">MKIVQQHIARHQTRFHDHPFFARLDKDPPLDQLAPFPFCFTFFALAFQDILRTCDERVTHPDFKRMVHRHRLEDAGHDRWFLADLATLGIEPPTGTQMFAPAHDAARRAGFALMSEALGARHDACVLTLLLAIESTGHVFFERIARYIARIGETRRLRYFSQSHLDVEMAHDVFEKDTDAQIESLALAPEVREEALQLVDRCYRELTAMYDGIEAQIAAHASGAASVRSRPRPGIGAGLHASAAPSLRPFARRAPARDGARRTR</sequence>
<dbReference type="AlphaFoldDB" id="A0A2L0F0S6"/>
<feature type="compositionally biased region" description="Basic and acidic residues" evidence="1">
    <location>
        <begin position="255"/>
        <end position="264"/>
    </location>
</feature>
<dbReference type="SUPFAM" id="SSF48613">
    <property type="entry name" value="Heme oxygenase-like"/>
    <property type="match status" value="1"/>
</dbReference>
<organism evidence="2 3">
    <name type="scientific">Sorangium cellulosum</name>
    <name type="common">Polyangium cellulosum</name>
    <dbReference type="NCBI Taxonomy" id="56"/>
    <lineage>
        <taxon>Bacteria</taxon>
        <taxon>Pseudomonadati</taxon>
        <taxon>Myxococcota</taxon>
        <taxon>Polyangia</taxon>
        <taxon>Polyangiales</taxon>
        <taxon>Polyangiaceae</taxon>
        <taxon>Sorangium</taxon>
    </lineage>
</organism>
<dbReference type="Proteomes" id="UP000238348">
    <property type="component" value="Chromosome"/>
</dbReference>
<feature type="region of interest" description="Disordered" evidence="1">
    <location>
        <begin position="229"/>
        <end position="264"/>
    </location>
</feature>